<dbReference type="GO" id="GO:0020037">
    <property type="term" value="F:heme binding"/>
    <property type="evidence" value="ECO:0007669"/>
    <property type="project" value="InterPro"/>
</dbReference>
<dbReference type="GO" id="GO:0016712">
    <property type="term" value="F:oxidoreductase activity, acting on paired donors, with incorporation or reduction of molecular oxygen, reduced flavin or flavoprotein as one donor, and incorporation of one atom of oxygen"/>
    <property type="evidence" value="ECO:0007669"/>
    <property type="project" value="TreeGrafter"/>
</dbReference>
<comment type="cofactor">
    <cofactor evidence="1 14">
        <name>heme</name>
        <dbReference type="ChEBI" id="CHEBI:30413"/>
    </cofactor>
</comment>
<proteinExistence type="inferred from homology"/>
<evidence type="ECO:0000256" key="14">
    <source>
        <dbReference type="PIRSR" id="PIRSR602401-1"/>
    </source>
</evidence>
<dbReference type="GO" id="GO:0006805">
    <property type="term" value="P:xenobiotic metabolic process"/>
    <property type="evidence" value="ECO:0007669"/>
    <property type="project" value="TreeGrafter"/>
</dbReference>
<reference evidence="17" key="1">
    <citation type="journal article" date="2016" name="Sci. Rep.">
        <title>Molecular characterization of firefly nuptial gifts: a multi-omics approach sheds light on postcopulatory sexual selection.</title>
        <authorList>
            <person name="Al-Wathiqui N."/>
            <person name="Fallon T.R."/>
            <person name="South A."/>
            <person name="Weng J.K."/>
            <person name="Lewis S.M."/>
        </authorList>
    </citation>
    <scope>NUCLEOTIDE SEQUENCE</scope>
</reference>
<dbReference type="FunFam" id="1.10.630.10:FF:000238">
    <property type="entry name" value="Cytochrome P450 2A6"/>
    <property type="match status" value="1"/>
</dbReference>
<dbReference type="PRINTS" id="PR00463">
    <property type="entry name" value="EP450I"/>
</dbReference>
<keyword evidence="16" id="KW-0812">Transmembrane</keyword>
<comment type="similarity">
    <text evidence="5 15">Belongs to the cytochrome P450 family.</text>
</comment>
<evidence type="ECO:0000256" key="8">
    <source>
        <dbReference type="ARBA" id="ARBA00022824"/>
    </source>
</evidence>
<evidence type="ECO:0000256" key="16">
    <source>
        <dbReference type="SAM" id="Phobius"/>
    </source>
</evidence>
<dbReference type="GO" id="GO:0005506">
    <property type="term" value="F:iron ion binding"/>
    <property type="evidence" value="ECO:0007669"/>
    <property type="project" value="InterPro"/>
</dbReference>
<dbReference type="Gene3D" id="1.10.630.10">
    <property type="entry name" value="Cytochrome P450"/>
    <property type="match status" value="1"/>
</dbReference>
<evidence type="ECO:0000256" key="13">
    <source>
        <dbReference type="ARBA" id="ARBA00023136"/>
    </source>
</evidence>
<evidence type="ECO:0000256" key="10">
    <source>
        <dbReference type="ARBA" id="ARBA00023002"/>
    </source>
</evidence>
<gene>
    <name evidence="18" type="ORF">PPYR_14263</name>
</gene>
<evidence type="ECO:0000313" key="18">
    <source>
        <dbReference type="EMBL" id="KAB0792304.1"/>
    </source>
</evidence>
<keyword evidence="7 14" id="KW-0479">Metal-binding</keyword>
<dbReference type="PANTHER" id="PTHR24300">
    <property type="entry name" value="CYTOCHROME P450 508A4-RELATED"/>
    <property type="match status" value="1"/>
</dbReference>
<evidence type="ECO:0008006" key="20">
    <source>
        <dbReference type="Google" id="ProtNLM"/>
    </source>
</evidence>
<feature type="transmembrane region" description="Helical" evidence="16">
    <location>
        <begin position="9"/>
        <end position="26"/>
    </location>
</feature>
<dbReference type="InterPro" id="IPR050182">
    <property type="entry name" value="Cytochrome_P450_fam2"/>
</dbReference>
<reference evidence="18" key="3">
    <citation type="submission" date="2019-08" db="EMBL/GenBank/DDBJ databases">
        <authorList>
            <consortium name="Photinus pyralis genome working group"/>
            <person name="Fallon T.R."/>
            <person name="Sander Lower S.E."/>
            <person name="Weng J.-K."/>
        </authorList>
    </citation>
    <scope>NUCLEOTIDE SEQUENCE</scope>
    <source>
        <strain evidence="18">1611_PpyrPB1</strain>
        <tissue evidence="18">Whole body</tissue>
    </source>
</reference>
<evidence type="ECO:0000256" key="2">
    <source>
        <dbReference type="ARBA" id="ARBA00003690"/>
    </source>
</evidence>
<dbReference type="EMBL" id="VVIM01000010">
    <property type="protein sequence ID" value="KAB0792304.1"/>
    <property type="molecule type" value="Genomic_DNA"/>
</dbReference>
<evidence type="ECO:0000256" key="7">
    <source>
        <dbReference type="ARBA" id="ARBA00022723"/>
    </source>
</evidence>
<dbReference type="PROSITE" id="PS00086">
    <property type="entry name" value="CYTOCHROME_P450"/>
    <property type="match status" value="1"/>
</dbReference>
<name>A0A1Y1NGN2_PHOPY</name>
<keyword evidence="10 15" id="KW-0560">Oxidoreductase</keyword>
<dbReference type="GO" id="GO:0008395">
    <property type="term" value="F:steroid hydroxylase activity"/>
    <property type="evidence" value="ECO:0007669"/>
    <property type="project" value="TreeGrafter"/>
</dbReference>
<evidence type="ECO:0000313" key="17">
    <source>
        <dbReference type="EMBL" id="JAV95266.1"/>
    </source>
</evidence>
<keyword evidence="11 14" id="KW-0408">Iron</keyword>
<keyword evidence="9" id="KW-0492">Microsome</keyword>
<sequence>MRSQSEEMLLLLVIALIFLVSVLLYYSSKKPHNYPPGPPWLPVVGSLPYVRRFSKRVGRGQHDVLREMCKHWNTNVLGLKAGEQLLVAVCDYPIIKKMLDSEVYNARPNNFFGKLRTIGSGPGITCAEGKLWVEQKRFIVRHLRDIGLGKEIMEEKIREEIEDVTCAIDEQNGTVEIGRLVQPAVINLIWFLVAGARIKKNEAQFERLLELLERRSNVFDMAGGKLGYFPWLRFIVPEAIGYNLIKRLNAELNEFLMETIEDHQRRWVEGCESDLMYAFITQMKAMGGASTNFTSEQLLMVCLDLFVAGAHSTSSTLDYAFLMMLLHPDVQLKVQQILDANFGREHKFSYPDWRRVPYVQAVLLEVQRYCSVIPIASRRVYKDVVLEGYNIPKDTTVLVNLQAVLMDETIWGDPRVFRPERFLDGDKLASFDEFVPFSTGRRKCLGEPFAKTCLFIFFAEIIRKYSIVPLKGRPLPTTAPLPGIIALPQRYSAQFIRRSELYVNIKVV</sequence>
<dbReference type="InterPro" id="IPR017972">
    <property type="entry name" value="Cyt_P450_CS"/>
</dbReference>
<dbReference type="InterPro" id="IPR036396">
    <property type="entry name" value="Cyt_P450_sf"/>
</dbReference>
<dbReference type="AlphaFoldDB" id="A0A1Y1NGN2"/>
<dbReference type="OrthoDB" id="3934656at2759"/>
<evidence type="ECO:0000256" key="4">
    <source>
        <dbReference type="ARBA" id="ARBA00004406"/>
    </source>
</evidence>
<accession>A0A1Y1NGN2</accession>
<evidence type="ECO:0000256" key="11">
    <source>
        <dbReference type="ARBA" id="ARBA00023004"/>
    </source>
</evidence>
<dbReference type="SUPFAM" id="SSF48264">
    <property type="entry name" value="Cytochrome P450"/>
    <property type="match status" value="1"/>
</dbReference>
<dbReference type="PRINTS" id="PR00385">
    <property type="entry name" value="P450"/>
</dbReference>
<dbReference type="Pfam" id="PF00067">
    <property type="entry name" value="p450"/>
    <property type="match status" value="1"/>
</dbReference>
<dbReference type="InterPro" id="IPR001128">
    <property type="entry name" value="Cyt_P450"/>
</dbReference>
<comment type="function">
    <text evidence="2">May be involved in the metabolism of insect hormones and in the breakdown of synthetic insecticides.</text>
</comment>
<keyword evidence="16" id="KW-1133">Transmembrane helix</keyword>
<keyword evidence="19" id="KW-1185">Reference proteome</keyword>
<protein>
    <recommendedName>
        <fullName evidence="20">Cytochrome P450</fullName>
    </recommendedName>
</protein>
<dbReference type="EMBL" id="GEZM01007273">
    <property type="protein sequence ID" value="JAV95266.1"/>
    <property type="molecule type" value="Transcribed_RNA"/>
</dbReference>
<keyword evidence="8" id="KW-0256">Endoplasmic reticulum</keyword>
<evidence type="ECO:0000256" key="5">
    <source>
        <dbReference type="ARBA" id="ARBA00010617"/>
    </source>
</evidence>
<keyword evidence="13 16" id="KW-0472">Membrane</keyword>
<dbReference type="GO" id="GO:0006082">
    <property type="term" value="P:organic acid metabolic process"/>
    <property type="evidence" value="ECO:0007669"/>
    <property type="project" value="TreeGrafter"/>
</dbReference>
<dbReference type="FunCoup" id="A0A1Y1NGN2">
    <property type="interactions" value="25"/>
</dbReference>
<keyword evidence="12 15" id="KW-0503">Monooxygenase</keyword>
<dbReference type="InParanoid" id="A0A1Y1NGN2"/>
<dbReference type="GO" id="GO:0005789">
    <property type="term" value="C:endoplasmic reticulum membrane"/>
    <property type="evidence" value="ECO:0007669"/>
    <property type="project" value="UniProtKB-SubCell"/>
</dbReference>
<reference evidence="18 19" key="2">
    <citation type="journal article" date="2018" name="Elife">
        <title>Firefly genomes illuminate parallel origins of bioluminescence in beetles.</title>
        <authorList>
            <person name="Fallon T.R."/>
            <person name="Lower S.E."/>
            <person name="Chang C.H."/>
            <person name="Bessho-Uehara M."/>
            <person name="Martin G.J."/>
            <person name="Bewick A.J."/>
            <person name="Behringer M."/>
            <person name="Debat H.J."/>
            <person name="Wong I."/>
            <person name="Day J.C."/>
            <person name="Suvorov A."/>
            <person name="Silva C.J."/>
            <person name="Stanger-Hall K.F."/>
            <person name="Hall D.W."/>
            <person name="Schmitz R.J."/>
            <person name="Nelson D.R."/>
            <person name="Lewis S.M."/>
            <person name="Shigenobu S."/>
            <person name="Bybee S.M."/>
            <person name="Larracuente A.M."/>
            <person name="Oba Y."/>
            <person name="Weng J.K."/>
        </authorList>
    </citation>
    <scope>NUCLEOTIDE SEQUENCE [LARGE SCALE GENOMIC DNA]</scope>
    <source>
        <strain evidence="18">1611_PpyrPB1</strain>
        <tissue evidence="18">Whole body</tissue>
    </source>
</reference>
<dbReference type="Proteomes" id="UP000327044">
    <property type="component" value="Unassembled WGS sequence"/>
</dbReference>
<evidence type="ECO:0000256" key="12">
    <source>
        <dbReference type="ARBA" id="ARBA00023033"/>
    </source>
</evidence>
<dbReference type="InterPro" id="IPR002401">
    <property type="entry name" value="Cyt_P450_E_grp-I"/>
</dbReference>
<evidence type="ECO:0000256" key="1">
    <source>
        <dbReference type="ARBA" id="ARBA00001971"/>
    </source>
</evidence>
<organism evidence="17">
    <name type="scientific">Photinus pyralis</name>
    <name type="common">Common eastern firefly</name>
    <name type="synonym">Lampyris pyralis</name>
    <dbReference type="NCBI Taxonomy" id="7054"/>
    <lineage>
        <taxon>Eukaryota</taxon>
        <taxon>Metazoa</taxon>
        <taxon>Ecdysozoa</taxon>
        <taxon>Arthropoda</taxon>
        <taxon>Hexapoda</taxon>
        <taxon>Insecta</taxon>
        <taxon>Pterygota</taxon>
        <taxon>Neoptera</taxon>
        <taxon>Endopterygota</taxon>
        <taxon>Coleoptera</taxon>
        <taxon>Polyphaga</taxon>
        <taxon>Elateriformia</taxon>
        <taxon>Elateroidea</taxon>
        <taxon>Lampyridae</taxon>
        <taxon>Lampyrinae</taxon>
        <taxon>Photinus</taxon>
    </lineage>
</organism>
<evidence type="ECO:0000256" key="6">
    <source>
        <dbReference type="ARBA" id="ARBA00022617"/>
    </source>
</evidence>
<evidence type="ECO:0000313" key="19">
    <source>
        <dbReference type="Proteomes" id="UP000327044"/>
    </source>
</evidence>
<keyword evidence="6 14" id="KW-0349">Heme</keyword>
<comment type="subcellular location">
    <subcellularLocation>
        <location evidence="4">Endoplasmic reticulum membrane</location>
        <topology evidence="4">Peripheral membrane protein</topology>
    </subcellularLocation>
    <subcellularLocation>
        <location evidence="3">Microsome membrane</location>
        <topology evidence="3">Peripheral membrane protein</topology>
    </subcellularLocation>
</comment>
<evidence type="ECO:0000256" key="15">
    <source>
        <dbReference type="RuleBase" id="RU000461"/>
    </source>
</evidence>
<evidence type="ECO:0000256" key="9">
    <source>
        <dbReference type="ARBA" id="ARBA00022848"/>
    </source>
</evidence>
<dbReference type="PANTHER" id="PTHR24300:SF376">
    <property type="entry name" value="CYTOCHROME P450 15A1"/>
    <property type="match status" value="1"/>
</dbReference>
<feature type="binding site" description="axial binding residue" evidence="14">
    <location>
        <position position="444"/>
    </location>
    <ligand>
        <name>heme</name>
        <dbReference type="ChEBI" id="CHEBI:30413"/>
    </ligand>
    <ligandPart>
        <name>Fe</name>
        <dbReference type="ChEBI" id="CHEBI:18248"/>
    </ligandPart>
</feature>
<evidence type="ECO:0000256" key="3">
    <source>
        <dbReference type="ARBA" id="ARBA00004174"/>
    </source>
</evidence>